<accession>A0AAV8YZM9</accession>
<dbReference type="Proteomes" id="UP001162162">
    <property type="component" value="Unassembled WGS sequence"/>
</dbReference>
<keyword evidence="2" id="KW-1185">Reference proteome</keyword>
<evidence type="ECO:0000313" key="2">
    <source>
        <dbReference type="Proteomes" id="UP001162162"/>
    </source>
</evidence>
<dbReference type="AlphaFoldDB" id="A0AAV8YZM9"/>
<dbReference type="EMBL" id="JAPWTK010000025">
    <property type="protein sequence ID" value="KAJ8957099.1"/>
    <property type="molecule type" value="Genomic_DNA"/>
</dbReference>
<protein>
    <submittedName>
        <fullName evidence="1">Uncharacterized protein</fullName>
    </submittedName>
</protein>
<dbReference type="InterPro" id="IPR021827">
    <property type="entry name" value="Nup186/Nup192/Nup205"/>
</dbReference>
<evidence type="ECO:0000313" key="1">
    <source>
        <dbReference type="EMBL" id="KAJ8957099.1"/>
    </source>
</evidence>
<proteinExistence type="predicted"/>
<comment type="caution">
    <text evidence="1">The sequence shown here is derived from an EMBL/GenBank/DDBJ whole genome shotgun (WGS) entry which is preliminary data.</text>
</comment>
<dbReference type="Pfam" id="PF11894">
    <property type="entry name" value="Nup192"/>
    <property type="match status" value="1"/>
</dbReference>
<name>A0AAV8YZM9_9CUCU</name>
<reference evidence="1" key="1">
    <citation type="journal article" date="2023" name="Insect Mol. Biol.">
        <title>Genome sequencing provides insights into the evolution of gene families encoding plant cell wall-degrading enzymes in longhorned beetles.</title>
        <authorList>
            <person name="Shin N.R."/>
            <person name="Okamura Y."/>
            <person name="Kirsch R."/>
            <person name="Pauchet Y."/>
        </authorList>
    </citation>
    <scope>NUCLEOTIDE SEQUENCE</scope>
    <source>
        <strain evidence="1">AMC_N1</strain>
    </source>
</reference>
<gene>
    <name evidence="1" type="ORF">NQ318_007314</name>
</gene>
<sequence>MQVYIREGLEAPPNLPRYFEYLLLMVGKFYSNDILNTDYVLNYWNPIEINPNHNFSYRAPPRSVSLFKFIRLAGDMLPTTLFVPYITMVCGLSSSQQTARHCFNINLRQEAPPQADTVYRNRSSYHKGVSPQELEGLYESFDLSAPLQNTMSFLAWPCVNILGGLR</sequence>
<dbReference type="GO" id="GO:0005643">
    <property type="term" value="C:nuclear pore"/>
    <property type="evidence" value="ECO:0007669"/>
    <property type="project" value="InterPro"/>
</dbReference>
<organism evidence="1 2">
    <name type="scientific">Aromia moschata</name>
    <dbReference type="NCBI Taxonomy" id="1265417"/>
    <lineage>
        <taxon>Eukaryota</taxon>
        <taxon>Metazoa</taxon>
        <taxon>Ecdysozoa</taxon>
        <taxon>Arthropoda</taxon>
        <taxon>Hexapoda</taxon>
        <taxon>Insecta</taxon>
        <taxon>Pterygota</taxon>
        <taxon>Neoptera</taxon>
        <taxon>Endopterygota</taxon>
        <taxon>Coleoptera</taxon>
        <taxon>Polyphaga</taxon>
        <taxon>Cucujiformia</taxon>
        <taxon>Chrysomeloidea</taxon>
        <taxon>Cerambycidae</taxon>
        <taxon>Cerambycinae</taxon>
        <taxon>Callichromatini</taxon>
        <taxon>Aromia</taxon>
    </lineage>
</organism>